<feature type="region of interest" description="Disordered" evidence="1">
    <location>
        <begin position="80"/>
        <end position="101"/>
    </location>
</feature>
<dbReference type="NCBIfam" id="NF038039">
    <property type="entry name" value="WGxxGxxG-CTERM"/>
    <property type="match status" value="1"/>
</dbReference>
<keyword evidence="4" id="KW-1185">Reference proteome</keyword>
<reference evidence="3 4" key="1">
    <citation type="submission" date="2022-10" db="EMBL/GenBank/DDBJ databases">
        <title>Identification of biosynthetic pathway for the production of the potent trypsin inhibitor radiosumin.</title>
        <authorList>
            <person name="Fewer D.P."/>
            <person name="Delbaje E."/>
            <person name="Ouyang X."/>
            <person name="Agostino P.D."/>
            <person name="Wahlsten M."/>
            <person name="Jokela J."/>
            <person name="Permi P."/>
            <person name="Haapaniemi E."/>
            <person name="Koistinen H."/>
        </authorList>
    </citation>
    <scope>NUCLEOTIDE SEQUENCE [LARGE SCALE GENOMIC DNA]</scope>
    <source>
        <strain evidence="3 4">NIES-515</strain>
    </source>
</reference>
<dbReference type="NCBIfam" id="NF041742">
    <property type="entry name" value="WGxxGxxG_fam"/>
    <property type="match status" value="1"/>
</dbReference>
<keyword evidence="2" id="KW-0732">Signal</keyword>
<proteinExistence type="predicted"/>
<gene>
    <name evidence="3" type="ORF">OGM63_00850</name>
</gene>
<feature type="signal peptide" evidence="2">
    <location>
        <begin position="1"/>
        <end position="29"/>
    </location>
</feature>
<evidence type="ECO:0000313" key="3">
    <source>
        <dbReference type="EMBL" id="MCV3212085.1"/>
    </source>
</evidence>
<evidence type="ECO:0000256" key="2">
    <source>
        <dbReference type="SAM" id="SignalP"/>
    </source>
</evidence>
<sequence>MKSNLTNVIGASVFALSMAMLPLTLPAQAQVNGGTTNTTPDGTTTTTPRTTITTYERNDFDWGWLGLTGLLGLAGLAGKNRGEDAKSYRDPNTVGTSTYRE</sequence>
<comment type="caution">
    <text evidence="3">The sequence shown here is derived from an EMBL/GenBank/DDBJ whole genome shotgun (WGS) entry which is preliminary data.</text>
</comment>
<evidence type="ECO:0000256" key="1">
    <source>
        <dbReference type="SAM" id="MobiDB-lite"/>
    </source>
</evidence>
<accession>A0ABT3ATL8</accession>
<feature type="chain" id="PRO_5046428888" evidence="2">
    <location>
        <begin position="30"/>
        <end position="101"/>
    </location>
</feature>
<organism evidence="3 4">
    <name type="scientific">Plectonema radiosum NIES-515</name>
    <dbReference type="NCBI Taxonomy" id="2986073"/>
    <lineage>
        <taxon>Bacteria</taxon>
        <taxon>Bacillati</taxon>
        <taxon>Cyanobacteriota</taxon>
        <taxon>Cyanophyceae</taxon>
        <taxon>Oscillatoriophycideae</taxon>
        <taxon>Oscillatoriales</taxon>
        <taxon>Microcoleaceae</taxon>
        <taxon>Plectonema</taxon>
    </lineage>
</organism>
<name>A0ABT3ATL8_9CYAN</name>
<dbReference type="EMBL" id="JAOWRF010000006">
    <property type="protein sequence ID" value="MCV3212085.1"/>
    <property type="molecule type" value="Genomic_DNA"/>
</dbReference>
<evidence type="ECO:0000313" key="4">
    <source>
        <dbReference type="Proteomes" id="UP001526143"/>
    </source>
</evidence>
<feature type="compositionally biased region" description="Basic and acidic residues" evidence="1">
    <location>
        <begin position="80"/>
        <end position="89"/>
    </location>
</feature>
<dbReference type="RefSeq" id="WP_263743603.1">
    <property type="nucleotide sequence ID" value="NZ_JAOWRF010000006.1"/>
</dbReference>
<protein>
    <submittedName>
        <fullName evidence="3">WGxxGxxG-CTERM domain-containing protein</fullName>
    </submittedName>
</protein>
<dbReference type="Proteomes" id="UP001526143">
    <property type="component" value="Unassembled WGS sequence"/>
</dbReference>